<dbReference type="EMBL" id="VTEH01000001">
    <property type="protein sequence ID" value="TYR77271.1"/>
    <property type="molecule type" value="Genomic_DNA"/>
</dbReference>
<feature type="transmembrane region" description="Helical" evidence="1">
    <location>
        <begin position="5"/>
        <end position="24"/>
    </location>
</feature>
<dbReference type="AlphaFoldDB" id="A0A5D4KJ10"/>
<name>A0A5D4KJ10_9BACI</name>
<evidence type="ECO:0000313" key="2">
    <source>
        <dbReference type="EMBL" id="TYR77271.1"/>
    </source>
</evidence>
<dbReference type="Proteomes" id="UP000323317">
    <property type="component" value="Unassembled WGS sequence"/>
</dbReference>
<keyword evidence="1" id="KW-1133">Transmembrane helix</keyword>
<evidence type="ECO:0000313" key="3">
    <source>
        <dbReference type="Proteomes" id="UP000323317"/>
    </source>
</evidence>
<comment type="caution">
    <text evidence="2">The sequence shown here is derived from an EMBL/GenBank/DDBJ whole genome shotgun (WGS) entry which is preliminary data.</text>
</comment>
<gene>
    <name evidence="2" type="ORF">FZC79_00130</name>
</gene>
<reference evidence="2 3" key="1">
    <citation type="submission" date="2019-08" db="EMBL/GenBank/DDBJ databases">
        <title>Bacillus genomes from the desert of Cuatro Cienegas, Coahuila.</title>
        <authorList>
            <person name="Olmedo-Alvarez G."/>
        </authorList>
    </citation>
    <scope>NUCLEOTIDE SEQUENCE [LARGE SCALE GENOMIC DNA]</scope>
    <source>
        <strain evidence="2 3">CH40_1T</strain>
    </source>
</reference>
<accession>A0A5D4KJ10</accession>
<protein>
    <submittedName>
        <fullName evidence="2">Uncharacterized protein</fullName>
    </submittedName>
</protein>
<keyword evidence="1" id="KW-0812">Transmembrane</keyword>
<organism evidence="2 3">
    <name type="scientific">Rossellomorea vietnamensis</name>
    <dbReference type="NCBI Taxonomy" id="218284"/>
    <lineage>
        <taxon>Bacteria</taxon>
        <taxon>Bacillati</taxon>
        <taxon>Bacillota</taxon>
        <taxon>Bacilli</taxon>
        <taxon>Bacillales</taxon>
        <taxon>Bacillaceae</taxon>
        <taxon>Rossellomorea</taxon>
    </lineage>
</organism>
<sequence length="112" mass="12778">MNKVIVKSCVFIVLAVILGIMLMYEIKKGEELKKDKVTLTEKYFAPGQSNVAVGIKTNKTIEIRDSGEKHCAMEFSNKKIFEVDCDKYLDFTIGDKVIIIYKDNRLIKLGKK</sequence>
<dbReference type="RefSeq" id="WP_148944895.1">
    <property type="nucleotide sequence ID" value="NZ_VTEH01000001.1"/>
</dbReference>
<proteinExistence type="predicted"/>
<keyword evidence="1" id="KW-0472">Membrane</keyword>
<evidence type="ECO:0000256" key="1">
    <source>
        <dbReference type="SAM" id="Phobius"/>
    </source>
</evidence>